<evidence type="ECO:0000313" key="12">
    <source>
        <dbReference type="EMBL" id="WAW84814.1"/>
    </source>
</evidence>
<evidence type="ECO:0000256" key="1">
    <source>
        <dbReference type="ARBA" id="ARBA00004245"/>
    </source>
</evidence>
<evidence type="ECO:0000256" key="9">
    <source>
        <dbReference type="SAM" id="Coils"/>
    </source>
</evidence>
<comment type="subcellular location">
    <subcellularLocation>
        <location evidence="1">Cytoplasm</location>
        <location evidence="1">Cytoskeleton</location>
    </subcellularLocation>
</comment>
<comment type="similarity">
    <text evidence="2">Belongs to the dynactin 150 kDa subunit family.</text>
</comment>
<evidence type="ECO:0000256" key="6">
    <source>
        <dbReference type="ARBA" id="ARBA00023017"/>
    </source>
</evidence>
<dbReference type="GO" id="GO:0005874">
    <property type="term" value="C:microtubule"/>
    <property type="evidence" value="ECO:0007669"/>
    <property type="project" value="UniProtKB-KW"/>
</dbReference>
<feature type="coiled-coil region" evidence="9">
    <location>
        <begin position="173"/>
        <end position="472"/>
    </location>
</feature>
<evidence type="ECO:0000256" key="8">
    <source>
        <dbReference type="ARBA" id="ARBA00023212"/>
    </source>
</evidence>
<feature type="region of interest" description="Disordered" evidence="10">
    <location>
        <begin position="80"/>
        <end position="170"/>
    </location>
</feature>
<dbReference type="Pfam" id="PF12455">
    <property type="entry name" value="Dynactin"/>
    <property type="match status" value="1"/>
</dbReference>
<dbReference type="PANTHER" id="PTHR18916">
    <property type="entry name" value="DYNACTIN 1-RELATED MICROTUBULE-BINDING"/>
    <property type="match status" value="1"/>
</dbReference>
<evidence type="ECO:0000256" key="4">
    <source>
        <dbReference type="ARBA" id="ARBA00022490"/>
    </source>
</evidence>
<dbReference type="InterPro" id="IPR000938">
    <property type="entry name" value="CAP-Gly_domain"/>
</dbReference>
<dbReference type="Gene3D" id="2.30.30.190">
    <property type="entry name" value="CAP Gly-rich-like domain"/>
    <property type="match status" value="1"/>
</dbReference>
<keyword evidence="7 9" id="KW-0175">Coiled coil</keyword>
<evidence type="ECO:0000256" key="5">
    <source>
        <dbReference type="ARBA" id="ARBA00022701"/>
    </source>
</evidence>
<dbReference type="SMART" id="SM01052">
    <property type="entry name" value="CAP_GLY"/>
    <property type="match status" value="1"/>
</dbReference>
<feature type="region of interest" description="Disordered" evidence="10">
    <location>
        <begin position="484"/>
        <end position="503"/>
    </location>
</feature>
<keyword evidence="6" id="KW-0243">Dynein</keyword>
<dbReference type="InterPro" id="IPR036859">
    <property type="entry name" value="CAP-Gly_dom_sf"/>
</dbReference>
<name>A0A9F1U3Y4_HALDU</name>
<dbReference type="InterPro" id="IPR022157">
    <property type="entry name" value="Dynactin"/>
</dbReference>
<feature type="domain" description="CAP-Gly" evidence="11">
    <location>
        <begin position="36"/>
        <end position="72"/>
    </location>
</feature>
<evidence type="ECO:0000256" key="3">
    <source>
        <dbReference type="ARBA" id="ARBA00016574"/>
    </source>
</evidence>
<feature type="compositionally biased region" description="Basic and acidic residues" evidence="10">
    <location>
        <begin position="484"/>
        <end position="501"/>
    </location>
</feature>
<keyword evidence="8" id="KW-0206">Cytoskeleton</keyword>
<evidence type="ECO:0000256" key="7">
    <source>
        <dbReference type="ARBA" id="ARBA00023054"/>
    </source>
</evidence>
<dbReference type="EMBL" id="OM982405">
    <property type="protein sequence ID" value="WAW84814.1"/>
    <property type="molecule type" value="mRNA"/>
</dbReference>
<sequence length="1216" mass="135460">MASEEEDVRIGDRVEVKGKDLIGTVKFYGTTEFAPAGRWIGVALDELKGRNNGTVQGKEYFRCPDNHGLFVRRGQVNILPATHPGKKTGALATSKSGLLPPKSMLPRKLPSPSSSPGLVKKKVASSSAPAPSDSPASTLKISTKPAPEKEQSSAVPPPVQQSVPVVEGDDPRLKDLSEKLAILQHKRQEDKARIKELERYKAQCQQLLEYKQKWSEAQTELQQQLKAVKKEAKEAVEEKRKTEEEMRDLGDSVEMSTLDKEMAEEKCESLQVEVEALKEKVEELTLDLDIVRNEISESGVEGAASNFQMKQLEQQNQRLKEALVRLRDMSAQDKNEHQQLVKDLEKQVSLVAQLSEQKDLLQEELQEAEATVDELKEQVDASLGAEEMVETLTEKTLDLEEKVTELQEQVDDLEALKELGEEQEELRVEMELELREELDLSYNKSGELEHRIEASQEVIVDLQQTVEKFRELVRSQQGSIVELKQKEEESQKGQGEEEHSKAFHSLSRQLQATTIKAHSRTIEFELRKLEAQQAAEHIKLLKSFMPNSFLAGGGDYDVLMVVMLLPRIVFKAELICSQLRLQYKSDEVIEARKPLPGMGGDCVVFAAHTIAKLTTFQFFVRKVQTIVDSCDVGLYRQLGGLRDDLMMHEKSLDHLISALKTEQLDNSVPLESVDKAIGHFKTLLETRLVGVAVGHSLVVTEQMKMLTSTAEAITMETMRVRSFVPDGCIPDTQLKDFDSLAADVRVTVRKVRRRIPVESSGKTLQLSAEVLEEILNCNTNLEAVRESLTQLKTATGRKGNVLSEGEKLQSGVVEDLLQQASSSCLTLVKTPTPAVDKIRASFEWIIATLNTFANAVQNGDFDQDMPRSPIPPYAVRATSVKNELSDAEGLGYRLEEKNKEFVELKKAIRQKGEEVAEGNIRISLMEKKVESAVLEGERKAEVEREEITRLKEVIEQKDTRFERAIHVLQNDIDSLEREKLTLSKALEEFKKTKGSHSGVSAIFKSLGKQDSSSASGDASSAQSPLLKEKIQLLKDSLTASHTENHRLRARLARLQMAALPPLKLLSGQPNETDQQKTVGREVSILQKELLVLAATPKVVDITKGLSTVTGKKSLSPQEQYANQLSHLLNLQKKTQDLKSKAAILLANQVKGGVVQTPVGSFVSPNFSQVLQDATSPHLVARLKMHQSSSSTSTSPVVCPVVLDPNQWRSLHRELVK</sequence>
<evidence type="ECO:0000256" key="2">
    <source>
        <dbReference type="ARBA" id="ARBA00011010"/>
    </source>
</evidence>
<feature type="coiled-coil region" evidence="9">
    <location>
        <begin position="894"/>
        <end position="992"/>
    </location>
</feature>
<organism evidence="12">
    <name type="scientific">Halisarca dujardinii</name>
    <name type="common">Dujardin's slime sponge</name>
    <dbReference type="NCBI Taxonomy" id="2583056"/>
    <lineage>
        <taxon>Eukaryota</taxon>
        <taxon>Metazoa</taxon>
        <taxon>Porifera</taxon>
        <taxon>Demospongiae</taxon>
        <taxon>Verongimorpha</taxon>
        <taxon>Chondrillida</taxon>
        <taxon>Halisarcidae</taxon>
        <taxon>Halisarca</taxon>
    </lineage>
</organism>
<accession>A0A9F1U3Y4</accession>
<evidence type="ECO:0000259" key="11">
    <source>
        <dbReference type="PROSITE" id="PS50245"/>
    </source>
</evidence>
<protein>
    <recommendedName>
        <fullName evidence="3">Dynactin subunit 1</fullName>
    </recommendedName>
</protein>
<dbReference type="SUPFAM" id="SSF74924">
    <property type="entry name" value="Cap-Gly domain"/>
    <property type="match status" value="1"/>
</dbReference>
<evidence type="ECO:0000256" key="10">
    <source>
        <dbReference type="SAM" id="MobiDB-lite"/>
    </source>
</evidence>
<proteinExistence type="evidence at transcript level"/>
<dbReference type="Pfam" id="PF01302">
    <property type="entry name" value="CAP_GLY"/>
    <property type="match status" value="1"/>
</dbReference>
<keyword evidence="4" id="KW-0963">Cytoplasm</keyword>
<reference evidence="12" key="1">
    <citation type="submission" date="2022-03" db="EMBL/GenBank/DDBJ databases">
        <authorList>
            <person name="Mikhailov K."/>
            <person name="Kravchuk O."/>
            <person name="Lyupina Y."/>
            <person name="Adameyko K."/>
        </authorList>
    </citation>
    <scope>NUCLEOTIDE SEQUENCE</scope>
</reference>
<dbReference type="AlphaFoldDB" id="A0A9F1U3Y4"/>
<keyword evidence="5" id="KW-0493">Microtubule</keyword>
<feature type="compositionally biased region" description="Low complexity" evidence="10">
    <location>
        <begin position="98"/>
        <end position="137"/>
    </location>
</feature>
<dbReference type="GO" id="GO:0030286">
    <property type="term" value="C:dynein complex"/>
    <property type="evidence" value="ECO:0007669"/>
    <property type="project" value="UniProtKB-KW"/>
</dbReference>
<dbReference type="PROSITE" id="PS50245">
    <property type="entry name" value="CAP_GLY_2"/>
    <property type="match status" value="1"/>
</dbReference>